<keyword evidence="6" id="KW-0963">Cytoplasm</keyword>
<dbReference type="GO" id="GO:0005829">
    <property type="term" value="C:cytosol"/>
    <property type="evidence" value="ECO:0007669"/>
    <property type="project" value="TreeGrafter"/>
</dbReference>
<dbReference type="InterPro" id="IPR018035">
    <property type="entry name" value="Flagellar_FliH/T3SS_HrpE"/>
</dbReference>
<accession>A0A328YWL8</accession>
<keyword evidence="16" id="KW-1185">Reference proteome</keyword>
<feature type="coiled-coil region" evidence="12">
    <location>
        <begin position="49"/>
        <end position="91"/>
    </location>
</feature>
<feature type="compositionally biased region" description="Acidic residues" evidence="13">
    <location>
        <begin position="311"/>
        <end position="320"/>
    </location>
</feature>
<dbReference type="InterPro" id="IPR012842">
    <property type="entry name" value="T3SS_SctL/SctL2"/>
</dbReference>
<keyword evidence="12" id="KW-0175">Coiled coil</keyword>
<dbReference type="GO" id="GO:0030254">
    <property type="term" value="P:protein secretion by the type III secretion system"/>
    <property type="evidence" value="ECO:0007669"/>
    <property type="project" value="InterPro"/>
</dbReference>
<dbReference type="PANTHER" id="PTHR34982:SF1">
    <property type="entry name" value="FLAGELLAR ASSEMBLY PROTEIN FLIH"/>
    <property type="match status" value="1"/>
</dbReference>
<feature type="region of interest" description="Disordered" evidence="13">
    <location>
        <begin position="244"/>
        <end position="320"/>
    </location>
</feature>
<organism evidence="15 16">
    <name type="scientific">Paracidovorax anthurii</name>
    <dbReference type="NCBI Taxonomy" id="78229"/>
    <lineage>
        <taxon>Bacteria</taxon>
        <taxon>Pseudomonadati</taxon>
        <taxon>Pseudomonadota</taxon>
        <taxon>Betaproteobacteria</taxon>
        <taxon>Burkholderiales</taxon>
        <taxon>Comamonadaceae</taxon>
        <taxon>Paracidovorax</taxon>
    </lineage>
</organism>
<evidence type="ECO:0000256" key="6">
    <source>
        <dbReference type="ARBA" id="ARBA00022490"/>
    </source>
</evidence>
<dbReference type="NCBIfam" id="TIGR02499">
    <property type="entry name" value="HrpE_YscL_not"/>
    <property type="match status" value="1"/>
</dbReference>
<evidence type="ECO:0000256" key="1">
    <source>
        <dbReference type="ARBA" id="ARBA00003041"/>
    </source>
</evidence>
<comment type="similarity">
    <text evidence="3">Belongs to the FliH family.</text>
</comment>
<evidence type="ECO:0000256" key="10">
    <source>
        <dbReference type="ARBA" id="ARBA00024335"/>
    </source>
</evidence>
<evidence type="ECO:0000256" key="13">
    <source>
        <dbReference type="SAM" id="MobiDB-lite"/>
    </source>
</evidence>
<evidence type="ECO:0000256" key="4">
    <source>
        <dbReference type="ARBA" id="ARBA00016507"/>
    </source>
</evidence>
<feature type="domain" description="Flagellar assembly protein FliH/Type III secretion system HrpE" evidence="14">
    <location>
        <begin position="100"/>
        <end position="222"/>
    </location>
</feature>
<name>A0A328YWL8_9BURK</name>
<evidence type="ECO:0000256" key="12">
    <source>
        <dbReference type="SAM" id="Coils"/>
    </source>
</evidence>
<dbReference type="OrthoDB" id="6008834at2"/>
<dbReference type="InterPro" id="IPR051472">
    <property type="entry name" value="T3SS_Stator/FliH"/>
</dbReference>
<comment type="caution">
    <text evidence="15">The sequence shown here is derived from an EMBL/GenBank/DDBJ whole genome shotgun (WGS) entry which is preliminary data.</text>
</comment>
<evidence type="ECO:0000256" key="5">
    <source>
        <dbReference type="ARBA" id="ARBA00022448"/>
    </source>
</evidence>
<sequence length="320" mass="34505">MLIWSSPRGASLRASGGILRSHEFLTATDAVTLLDEARAEQSALLDQARRDAEILLATAHRDAREIQEQASEEARILLEQAREEAAMQTERGYVEGSEEASQEWHARFAELHATHEQAMAGLERRLAAVVATAVERMVHAEPREALLRRALLTVRDTLREARTARLRVHPADAPAARAALAALENDPQAPRVQVETDAALAPGSSVFDADIGRLDTSLKVQLAGLRGALDRAVRYALEAPLTAEEALDSDGDDAGDDDPAPPAPDDAPPRGEPPLVLDAMPDADPRESDPADGPHDADGIVVAYARHISEDDAPEEHDDD</sequence>
<evidence type="ECO:0000256" key="11">
    <source>
        <dbReference type="ARBA" id="ARBA00040494"/>
    </source>
</evidence>
<gene>
    <name evidence="15" type="ORF">AX018_10347</name>
</gene>
<evidence type="ECO:0000256" key="3">
    <source>
        <dbReference type="ARBA" id="ARBA00006602"/>
    </source>
</evidence>
<proteinExistence type="inferred from homology"/>
<evidence type="ECO:0000313" key="15">
    <source>
        <dbReference type="EMBL" id="RAR77804.1"/>
    </source>
</evidence>
<dbReference type="PANTHER" id="PTHR34982">
    <property type="entry name" value="YOP PROTEINS TRANSLOCATION PROTEIN L"/>
    <property type="match status" value="1"/>
</dbReference>
<dbReference type="Pfam" id="PF02108">
    <property type="entry name" value="FliH"/>
    <property type="match status" value="1"/>
</dbReference>
<evidence type="ECO:0000256" key="9">
    <source>
        <dbReference type="ARBA" id="ARBA00023225"/>
    </source>
</evidence>
<keyword evidence="8" id="KW-0653">Protein transport</keyword>
<evidence type="ECO:0000256" key="7">
    <source>
        <dbReference type="ARBA" id="ARBA00022795"/>
    </source>
</evidence>
<evidence type="ECO:0000259" key="14">
    <source>
        <dbReference type="Pfam" id="PF02108"/>
    </source>
</evidence>
<feature type="compositionally biased region" description="Acidic residues" evidence="13">
    <location>
        <begin position="245"/>
        <end position="259"/>
    </location>
</feature>
<keyword evidence="7" id="KW-1005">Bacterial flagellum biogenesis</keyword>
<dbReference type="GO" id="GO:0044781">
    <property type="term" value="P:bacterial-type flagellum organization"/>
    <property type="evidence" value="ECO:0007669"/>
    <property type="project" value="UniProtKB-KW"/>
</dbReference>
<keyword evidence="9" id="KW-1006">Bacterial flagellum protein export</keyword>
<evidence type="ECO:0000313" key="16">
    <source>
        <dbReference type="Proteomes" id="UP000248856"/>
    </source>
</evidence>
<evidence type="ECO:0000256" key="2">
    <source>
        <dbReference type="ARBA" id="ARBA00004496"/>
    </source>
</evidence>
<dbReference type="AlphaFoldDB" id="A0A328YWL8"/>
<dbReference type="Proteomes" id="UP000248856">
    <property type="component" value="Unassembled WGS sequence"/>
</dbReference>
<comment type="similarity">
    <text evidence="10">Belongs to the SctL stator family.</text>
</comment>
<keyword evidence="5" id="KW-0813">Transport</keyword>
<feature type="compositionally biased region" description="Pro residues" evidence="13">
    <location>
        <begin position="260"/>
        <end position="272"/>
    </location>
</feature>
<dbReference type="RefSeq" id="WP_111879015.1">
    <property type="nucleotide sequence ID" value="NZ_CBCSGC010000015.1"/>
</dbReference>
<feature type="compositionally biased region" description="Basic and acidic residues" evidence="13">
    <location>
        <begin position="283"/>
        <end position="298"/>
    </location>
</feature>
<protein>
    <recommendedName>
        <fullName evidence="4">Flagellar assembly protein FliH</fullName>
    </recommendedName>
    <alternativeName>
        <fullName evidence="11">Type 3 secretion system stator protein</fullName>
    </alternativeName>
</protein>
<reference evidence="15 16" key="1">
    <citation type="submission" date="2018-06" db="EMBL/GenBank/DDBJ databases">
        <title>Genomic Encyclopedia of Archaeal and Bacterial Type Strains, Phase II (KMG-II): from individual species to whole genera.</title>
        <authorList>
            <person name="Goeker M."/>
        </authorList>
    </citation>
    <scope>NUCLEOTIDE SEQUENCE [LARGE SCALE GENOMIC DNA]</scope>
    <source>
        <strain evidence="15 16">CFPB 3232</strain>
    </source>
</reference>
<dbReference type="EMBL" id="QLTA01000034">
    <property type="protein sequence ID" value="RAR77804.1"/>
    <property type="molecule type" value="Genomic_DNA"/>
</dbReference>
<comment type="function">
    <text evidence="1">Needed for flagellar regrowth and assembly.</text>
</comment>
<comment type="subcellular location">
    <subcellularLocation>
        <location evidence="2">Cytoplasm</location>
    </subcellularLocation>
</comment>
<evidence type="ECO:0000256" key="8">
    <source>
        <dbReference type="ARBA" id="ARBA00022927"/>
    </source>
</evidence>